<sequence length="438" mass="45529">MEADAQGVTDHRIAVSPNGTAVAVWLEDRSAGTDNLSSVHARAYSPTTGWGEPVAFNVAGSDSAGRPEVAINANGDAIVVWVQIGAPTAGTTRAFNIASVRYKAGVWDSVPTNLLGANDIPAAGFSMDLTAHQITLDDAGNALYAFTVSTIFDAPDGAWAKRYRNGVWEPAVRFLGGASSEARDIRLAAAPNGGTATAVWKQFDNNGNKYRILASEYTEGSGWSAGHAIDADLALGSYDNPRVAVAANGDTIAVWEASTTGGTRTDVYASRFAGGAWSPPTVVTSISIGRADGFIADLCSDAVGNAMLVTKPYDLGQIAATRFTVGSGWAAPERIPPETQTFIVPQASVGCNAKGDAMVSWRAALDADNSYDIWARPYSVAGGWGAAAQIVSLPASSGLTLRTPLIGLDDGAKALTVWRQDNQAGVSPAQSLWSAAFK</sequence>
<dbReference type="SUPFAM" id="SSF89372">
    <property type="entry name" value="Fucose-specific lectin"/>
    <property type="match status" value="1"/>
</dbReference>
<gene>
    <name evidence="1" type="ORF">J2W31_003992</name>
</gene>
<accession>A0AAW8D4E2</accession>
<organism evidence="1 2">
    <name type="scientific">Variovorax boronicumulans</name>
    <dbReference type="NCBI Taxonomy" id="436515"/>
    <lineage>
        <taxon>Bacteria</taxon>
        <taxon>Pseudomonadati</taxon>
        <taxon>Pseudomonadota</taxon>
        <taxon>Betaproteobacteria</taxon>
        <taxon>Burkholderiales</taxon>
        <taxon>Comamonadaceae</taxon>
        <taxon>Variovorax</taxon>
    </lineage>
</organism>
<comment type="caution">
    <text evidence="1">The sequence shown here is derived from an EMBL/GenBank/DDBJ whole genome shotgun (WGS) entry which is preliminary data.</text>
</comment>
<evidence type="ECO:0000313" key="1">
    <source>
        <dbReference type="EMBL" id="MDP9894867.1"/>
    </source>
</evidence>
<dbReference type="AlphaFoldDB" id="A0AAW8D4E2"/>
<dbReference type="EMBL" id="JAUSRD010000010">
    <property type="protein sequence ID" value="MDP9894867.1"/>
    <property type="molecule type" value="Genomic_DNA"/>
</dbReference>
<dbReference type="Proteomes" id="UP001242045">
    <property type="component" value="Unassembled WGS sequence"/>
</dbReference>
<dbReference type="RefSeq" id="WP_307612717.1">
    <property type="nucleotide sequence ID" value="NZ_JAUSRD010000010.1"/>
</dbReference>
<evidence type="ECO:0008006" key="3">
    <source>
        <dbReference type="Google" id="ProtNLM"/>
    </source>
</evidence>
<proteinExistence type="predicted"/>
<name>A0AAW8D4E2_9BURK</name>
<evidence type="ECO:0000313" key="2">
    <source>
        <dbReference type="Proteomes" id="UP001242045"/>
    </source>
</evidence>
<protein>
    <recommendedName>
        <fullName evidence="3">Exo-alpha-sialidase</fullName>
    </recommendedName>
</protein>
<reference evidence="1" key="1">
    <citation type="submission" date="2023-07" db="EMBL/GenBank/DDBJ databases">
        <title>Sorghum-associated microbial communities from plants grown in Nebraska, USA.</title>
        <authorList>
            <person name="Schachtman D."/>
        </authorList>
    </citation>
    <scope>NUCLEOTIDE SEQUENCE</scope>
    <source>
        <strain evidence="1">DS3754</strain>
    </source>
</reference>